<evidence type="ECO:0000313" key="8">
    <source>
        <dbReference type="EMBL" id="ERL87108.1"/>
    </source>
</evidence>
<dbReference type="Proteomes" id="UP000030742">
    <property type="component" value="Unassembled WGS sequence"/>
</dbReference>
<evidence type="ECO:0000259" key="7">
    <source>
        <dbReference type="Pfam" id="PF00135"/>
    </source>
</evidence>
<dbReference type="Pfam" id="PF00135">
    <property type="entry name" value="COesterase"/>
    <property type="match status" value="2"/>
</dbReference>
<evidence type="ECO:0000256" key="3">
    <source>
        <dbReference type="ARBA" id="ARBA00022801"/>
    </source>
</evidence>
<dbReference type="Gene3D" id="3.40.50.1820">
    <property type="entry name" value="alpha/beta hydrolase"/>
    <property type="match status" value="1"/>
</dbReference>
<evidence type="ECO:0000313" key="9">
    <source>
        <dbReference type="Proteomes" id="UP000030742"/>
    </source>
</evidence>
<reference evidence="8 9" key="1">
    <citation type="journal article" date="2013" name="Genome Biol.">
        <title>Draft genome of the mountain pine beetle, Dendroctonus ponderosae Hopkins, a major forest pest.</title>
        <authorList>
            <person name="Keeling C.I."/>
            <person name="Yuen M.M."/>
            <person name="Liao N.Y."/>
            <person name="Docking T.R."/>
            <person name="Chan S.K."/>
            <person name="Taylor G.A."/>
            <person name="Palmquist D.L."/>
            <person name="Jackman S.D."/>
            <person name="Nguyen A."/>
            <person name="Li M."/>
            <person name="Henderson H."/>
            <person name="Janes J.K."/>
            <person name="Zhao Y."/>
            <person name="Pandoh P."/>
            <person name="Moore R."/>
            <person name="Sperling F.A."/>
            <person name="Huber D.P."/>
            <person name="Birol I."/>
            <person name="Jones S.J."/>
            <person name="Bohlmann J."/>
        </authorList>
    </citation>
    <scope>NUCLEOTIDE SEQUENCE</scope>
</reference>
<feature type="chain" id="PRO_5005147671" description="Carboxylic ester hydrolase" evidence="6">
    <location>
        <begin position="19"/>
        <end position="561"/>
    </location>
</feature>
<dbReference type="EC" id="3.1.1.-" evidence="6"/>
<gene>
    <name evidence="8" type="ORF">D910_04508</name>
</gene>
<dbReference type="ESTHER" id="denpd-u4u438">
    <property type="family name" value="Carb_B_Arthropoda"/>
</dbReference>
<dbReference type="AlphaFoldDB" id="U4U438"/>
<dbReference type="PROSITE" id="PS00941">
    <property type="entry name" value="CARBOXYLESTERASE_B_2"/>
    <property type="match status" value="1"/>
</dbReference>
<dbReference type="PANTHER" id="PTHR43142">
    <property type="entry name" value="CARBOXYLIC ESTER HYDROLASE"/>
    <property type="match status" value="1"/>
</dbReference>
<name>U4U438_DENPD</name>
<keyword evidence="4" id="KW-1015">Disulfide bond</keyword>
<comment type="similarity">
    <text evidence="1 6">Belongs to the type-B carboxylesterase/lipase family.</text>
</comment>
<evidence type="ECO:0000256" key="4">
    <source>
        <dbReference type="ARBA" id="ARBA00023157"/>
    </source>
</evidence>
<keyword evidence="2" id="KW-0719">Serine esterase</keyword>
<protein>
    <recommendedName>
        <fullName evidence="6">Carboxylic ester hydrolase</fullName>
        <ecNumber evidence="6">3.1.1.-</ecNumber>
    </recommendedName>
</protein>
<accession>U4U438</accession>
<dbReference type="InterPro" id="IPR019819">
    <property type="entry name" value="Carboxylesterase_B_CS"/>
</dbReference>
<keyword evidence="3 6" id="KW-0378">Hydrolase</keyword>
<organism evidence="8 9">
    <name type="scientific">Dendroctonus ponderosae</name>
    <name type="common">Mountain pine beetle</name>
    <dbReference type="NCBI Taxonomy" id="77166"/>
    <lineage>
        <taxon>Eukaryota</taxon>
        <taxon>Metazoa</taxon>
        <taxon>Ecdysozoa</taxon>
        <taxon>Arthropoda</taxon>
        <taxon>Hexapoda</taxon>
        <taxon>Insecta</taxon>
        <taxon>Pterygota</taxon>
        <taxon>Neoptera</taxon>
        <taxon>Endopterygota</taxon>
        <taxon>Coleoptera</taxon>
        <taxon>Polyphaga</taxon>
        <taxon>Cucujiformia</taxon>
        <taxon>Curculionidae</taxon>
        <taxon>Scolytinae</taxon>
        <taxon>Dendroctonus</taxon>
    </lineage>
</organism>
<feature type="domain" description="Carboxylesterase type B" evidence="7">
    <location>
        <begin position="26"/>
        <end position="195"/>
    </location>
</feature>
<dbReference type="STRING" id="77166.U4U438"/>
<dbReference type="PROSITE" id="PS00122">
    <property type="entry name" value="CARBOXYLESTERASE_B_1"/>
    <property type="match status" value="1"/>
</dbReference>
<keyword evidence="6" id="KW-0732">Signal</keyword>
<dbReference type="InterPro" id="IPR019826">
    <property type="entry name" value="Carboxylesterase_B_AS"/>
</dbReference>
<evidence type="ECO:0000256" key="5">
    <source>
        <dbReference type="ARBA" id="ARBA00023180"/>
    </source>
</evidence>
<dbReference type="InterPro" id="IPR002018">
    <property type="entry name" value="CarbesteraseB"/>
</dbReference>
<evidence type="ECO:0000256" key="6">
    <source>
        <dbReference type="RuleBase" id="RU361235"/>
    </source>
</evidence>
<dbReference type="SUPFAM" id="SSF53474">
    <property type="entry name" value="alpha/beta-Hydrolases"/>
    <property type="match status" value="1"/>
</dbReference>
<evidence type="ECO:0000256" key="1">
    <source>
        <dbReference type="ARBA" id="ARBA00005964"/>
    </source>
</evidence>
<keyword evidence="5" id="KW-0325">Glycoprotein</keyword>
<sequence>MIVLSAALWALVFGGVSLDVHKVAVFQHPVPSGPWKGTLNASKIHPVCPQRDIYRRSELFEGEEDCLYLNVYSPKLPTEEDASLLPVMVFFHGGGWLCGGGNTMWYGPDVLLDRDVVLVVPNYRLGALGFLSTGDEIVPGNNGLKDQNLALRWIQSNIQYFGGDPKSVTLFGESAGGASVHYHMMSPMSKGQKKRRFLKKFPYSTKMCNDLSMNAFNTSRLFHKGIAMSGTSLCIWAQSPKTEGVQNSKKLAEAFDCPKEPTQDMVECLRKVDAMDIVKHDVIFMEWDFDPMIPFKPTIEPNVEGAFLTSSPTDIVKSGQSADVPLVVGITSQDGALRAAGVLNNDALLEELASAFEKNVPISLMYDKTAKNISKVTKQIREFYFHNKKLDWSMKEQLVNMYTDGWFLNCADEAVQLHRNYSNHPVYYYLFSHRGVASFTKIFGGGDVDYGVCHADDLQYLFPVGDGLFPDKKPSEDDKNVAKLFSMLFANFALTGNPTPEVSEVIPEPWKPVASDNMEFYSINAESPGMKTGLFLDRAKFWRTLESNPRAPHQSPIKDEL</sequence>
<evidence type="ECO:0000256" key="2">
    <source>
        <dbReference type="ARBA" id="ARBA00022487"/>
    </source>
</evidence>
<proteinExistence type="inferred from homology"/>
<dbReference type="GO" id="GO:0052689">
    <property type="term" value="F:carboxylic ester hydrolase activity"/>
    <property type="evidence" value="ECO:0007669"/>
    <property type="project" value="UniProtKB-KW"/>
</dbReference>
<feature type="signal peptide" evidence="6">
    <location>
        <begin position="1"/>
        <end position="18"/>
    </location>
</feature>
<dbReference type="OrthoDB" id="19653at2759"/>
<dbReference type="EMBL" id="KB631904">
    <property type="protein sequence ID" value="ERL87108.1"/>
    <property type="molecule type" value="Genomic_DNA"/>
</dbReference>
<dbReference type="InterPro" id="IPR029058">
    <property type="entry name" value="AB_hydrolase_fold"/>
</dbReference>
<dbReference type="PANTHER" id="PTHR43142:SF1">
    <property type="entry name" value="CARBOXYLIC ESTER HYDROLASE"/>
    <property type="match status" value="1"/>
</dbReference>
<feature type="domain" description="Carboxylesterase type B" evidence="7">
    <location>
        <begin position="218"/>
        <end position="542"/>
    </location>
</feature>